<dbReference type="Pfam" id="PF13732">
    <property type="entry name" value="DrrA1-3_C"/>
    <property type="match status" value="1"/>
</dbReference>
<dbReference type="InterPro" id="IPR050763">
    <property type="entry name" value="ABC_transporter_ATP-binding"/>
</dbReference>
<dbReference type="PANTHER" id="PTHR42711">
    <property type="entry name" value="ABC TRANSPORTER ATP-BINDING PROTEIN"/>
    <property type="match status" value="1"/>
</dbReference>
<dbReference type="FunFam" id="3.40.50.300:FF:000589">
    <property type="entry name" value="ABC transporter, ATP-binding subunit"/>
    <property type="match status" value="1"/>
</dbReference>
<dbReference type="GO" id="GO:0005524">
    <property type="term" value="F:ATP binding"/>
    <property type="evidence" value="ECO:0007669"/>
    <property type="project" value="UniProtKB-KW"/>
</dbReference>
<evidence type="ECO:0000256" key="4">
    <source>
        <dbReference type="ARBA" id="ARBA00022741"/>
    </source>
</evidence>
<dbReference type="InterPro" id="IPR005894">
    <property type="entry name" value="DrrA"/>
</dbReference>
<dbReference type="InterPro" id="IPR017871">
    <property type="entry name" value="ABC_transporter-like_CS"/>
</dbReference>
<dbReference type="PROSITE" id="PS50893">
    <property type="entry name" value="ABC_TRANSPORTER_2"/>
    <property type="match status" value="1"/>
</dbReference>
<keyword evidence="7" id="KW-0472">Membrane</keyword>
<dbReference type="AlphaFoldDB" id="A0A6J4K2V2"/>
<evidence type="ECO:0000256" key="2">
    <source>
        <dbReference type="ARBA" id="ARBA00022448"/>
    </source>
</evidence>
<dbReference type="Gene3D" id="3.40.50.300">
    <property type="entry name" value="P-loop containing nucleotide triphosphate hydrolases"/>
    <property type="match status" value="1"/>
</dbReference>
<dbReference type="InterPro" id="IPR027417">
    <property type="entry name" value="P-loop_NTPase"/>
</dbReference>
<accession>A0A6J4K2V2</accession>
<dbReference type="EMBL" id="CADCTK010001021">
    <property type="protein sequence ID" value="CAA9294006.1"/>
    <property type="molecule type" value="Genomic_DNA"/>
</dbReference>
<reference evidence="10" key="1">
    <citation type="submission" date="2020-02" db="EMBL/GenBank/DDBJ databases">
        <authorList>
            <person name="Meier V. D."/>
        </authorList>
    </citation>
    <scope>NUCLEOTIDE SEQUENCE</scope>
    <source>
        <strain evidence="10">AVDCRST_MAG26</strain>
    </source>
</reference>
<keyword evidence="6" id="KW-1278">Translocase</keyword>
<dbReference type="NCBIfam" id="TIGR01188">
    <property type="entry name" value="drrA"/>
    <property type="match status" value="1"/>
</dbReference>
<dbReference type="GO" id="GO:0016887">
    <property type="term" value="F:ATP hydrolysis activity"/>
    <property type="evidence" value="ECO:0007669"/>
    <property type="project" value="InterPro"/>
</dbReference>
<evidence type="ECO:0000313" key="10">
    <source>
        <dbReference type="EMBL" id="CAA9294006.1"/>
    </source>
</evidence>
<dbReference type="PROSITE" id="PS00211">
    <property type="entry name" value="ABC_TRANSPORTER_1"/>
    <property type="match status" value="1"/>
</dbReference>
<protein>
    <submittedName>
        <fullName evidence="10">Efflux ABC transporter, ATP-binding protein</fullName>
    </submittedName>
</protein>
<evidence type="ECO:0000256" key="1">
    <source>
        <dbReference type="ARBA" id="ARBA00004413"/>
    </source>
</evidence>
<evidence type="ECO:0000256" key="5">
    <source>
        <dbReference type="ARBA" id="ARBA00022840"/>
    </source>
</evidence>
<evidence type="ECO:0000259" key="9">
    <source>
        <dbReference type="PROSITE" id="PS50893"/>
    </source>
</evidence>
<evidence type="ECO:0000256" key="6">
    <source>
        <dbReference type="ARBA" id="ARBA00022967"/>
    </source>
</evidence>
<dbReference type="InterPro" id="IPR025302">
    <property type="entry name" value="DrrA1/2-like_C"/>
</dbReference>
<dbReference type="SMART" id="SM00382">
    <property type="entry name" value="AAA"/>
    <property type="match status" value="1"/>
</dbReference>
<evidence type="ECO:0000256" key="7">
    <source>
        <dbReference type="ARBA" id="ARBA00023136"/>
    </source>
</evidence>
<keyword evidence="2" id="KW-0813">Transport</keyword>
<dbReference type="InterPro" id="IPR003593">
    <property type="entry name" value="AAA+_ATPase"/>
</dbReference>
<dbReference type="SUPFAM" id="SSF52540">
    <property type="entry name" value="P-loop containing nucleoside triphosphate hydrolases"/>
    <property type="match status" value="1"/>
</dbReference>
<keyword evidence="5 10" id="KW-0067">ATP-binding</keyword>
<name>A0A6J4K2V2_9CHLR</name>
<sequence length="317" mass="34264">MSDRTIVTEQVVKRFGKFTAVDGVSFAVEAGEIFGFLGPNGAGKSTTIGMLTTLTLPSAGRATVGGHDVVKQAADVRRVAGVALQEIGLDPLMKSVELLSIQGQLFGLSRRQARERAGELLDLVKLQDVVARPVGKYSGGMKRRLDLALALVHAPEILFLDEPTTGLDPASRRDVWTEIRRLNRDLGMTIFLTTQYLEEADELADRVAIINHGKIAVEGTPEALKARVGNESINVTFADDATVAQAQTEIGGIADRVQIDRQTLRLYLPRAAEVVPAVVSQLQARGLQPRSLTLSRPSLDDVFLQVTGERYANEVAA</sequence>
<gene>
    <name evidence="10" type="ORF">AVDCRST_MAG26-4318</name>
</gene>
<dbReference type="GO" id="GO:0005886">
    <property type="term" value="C:plasma membrane"/>
    <property type="evidence" value="ECO:0007669"/>
    <property type="project" value="UniProtKB-SubCell"/>
</dbReference>
<feature type="domain" description="ABC transporter" evidence="9">
    <location>
        <begin position="6"/>
        <end position="237"/>
    </location>
</feature>
<dbReference type="PANTHER" id="PTHR42711:SF19">
    <property type="entry name" value="DOXORUBICIN RESISTANCE ATP-BINDING PROTEIN DRRA"/>
    <property type="match status" value="1"/>
</dbReference>
<organism evidence="10">
    <name type="scientific">uncultured Chloroflexia bacterium</name>
    <dbReference type="NCBI Taxonomy" id="1672391"/>
    <lineage>
        <taxon>Bacteria</taxon>
        <taxon>Bacillati</taxon>
        <taxon>Chloroflexota</taxon>
        <taxon>Chloroflexia</taxon>
        <taxon>environmental samples</taxon>
    </lineage>
</organism>
<keyword evidence="3" id="KW-1003">Cell membrane</keyword>
<comment type="similarity">
    <text evidence="8">Belongs to the ABC transporter superfamily. Drug exporter-1 (DrugE1) (TC 3.A.1.105) family.</text>
</comment>
<dbReference type="GO" id="GO:0043215">
    <property type="term" value="P:daunorubicin transport"/>
    <property type="evidence" value="ECO:0007669"/>
    <property type="project" value="InterPro"/>
</dbReference>
<evidence type="ECO:0000256" key="3">
    <source>
        <dbReference type="ARBA" id="ARBA00022475"/>
    </source>
</evidence>
<dbReference type="Pfam" id="PF00005">
    <property type="entry name" value="ABC_tran"/>
    <property type="match status" value="1"/>
</dbReference>
<dbReference type="GO" id="GO:1900753">
    <property type="term" value="P:doxorubicin transport"/>
    <property type="evidence" value="ECO:0007669"/>
    <property type="project" value="InterPro"/>
</dbReference>
<comment type="subcellular location">
    <subcellularLocation>
        <location evidence="1">Cell membrane</location>
        <topology evidence="1">Peripheral membrane protein</topology>
        <orientation evidence="1">Cytoplasmic side</orientation>
    </subcellularLocation>
</comment>
<evidence type="ECO:0000256" key="8">
    <source>
        <dbReference type="ARBA" id="ARBA00049985"/>
    </source>
</evidence>
<proteinExistence type="inferred from homology"/>
<keyword evidence="4" id="KW-0547">Nucleotide-binding</keyword>
<dbReference type="InterPro" id="IPR003439">
    <property type="entry name" value="ABC_transporter-like_ATP-bd"/>
</dbReference>